<dbReference type="HOGENOM" id="CLU_1498309_0_0_1"/>
<keyword evidence="3" id="KW-1185">Reference proteome</keyword>
<reference evidence="2" key="2">
    <citation type="submission" date="2015-03" db="UniProtKB">
        <authorList>
            <consortium name="EnsemblPlants"/>
        </authorList>
    </citation>
    <scope>IDENTIFICATION</scope>
</reference>
<feature type="region of interest" description="Disordered" evidence="1">
    <location>
        <begin position="131"/>
        <end position="160"/>
    </location>
</feature>
<proteinExistence type="predicted"/>
<dbReference type="AlphaFoldDB" id="A0A0D3AAT8"/>
<reference evidence="2 3" key="1">
    <citation type="journal article" date="2014" name="Genome Biol.">
        <title>Transcriptome and methylome profiling reveals relics of genome dominance in the mesopolyploid Brassica oleracea.</title>
        <authorList>
            <person name="Parkin I.A."/>
            <person name="Koh C."/>
            <person name="Tang H."/>
            <person name="Robinson S.J."/>
            <person name="Kagale S."/>
            <person name="Clarke W.E."/>
            <person name="Town C.D."/>
            <person name="Nixon J."/>
            <person name="Krishnakumar V."/>
            <person name="Bidwell S.L."/>
            <person name="Denoeud F."/>
            <person name="Belcram H."/>
            <person name="Links M.G."/>
            <person name="Just J."/>
            <person name="Clarke C."/>
            <person name="Bender T."/>
            <person name="Huebert T."/>
            <person name="Mason A.S."/>
            <person name="Pires J.C."/>
            <person name="Barker G."/>
            <person name="Moore J."/>
            <person name="Walley P.G."/>
            <person name="Manoli S."/>
            <person name="Batley J."/>
            <person name="Edwards D."/>
            <person name="Nelson M.N."/>
            <person name="Wang X."/>
            <person name="Paterson A.H."/>
            <person name="King G."/>
            <person name="Bancroft I."/>
            <person name="Chalhoub B."/>
            <person name="Sharpe A.G."/>
        </authorList>
    </citation>
    <scope>NUCLEOTIDE SEQUENCE</scope>
    <source>
        <strain evidence="2 3">cv. TO1000</strain>
    </source>
</reference>
<dbReference type="EnsemblPlants" id="Bo1g098530.1">
    <property type="protein sequence ID" value="Bo1g098530.1"/>
    <property type="gene ID" value="Bo1g098530"/>
</dbReference>
<dbReference type="Proteomes" id="UP000032141">
    <property type="component" value="Chromosome C1"/>
</dbReference>
<evidence type="ECO:0000313" key="3">
    <source>
        <dbReference type="Proteomes" id="UP000032141"/>
    </source>
</evidence>
<sequence>MAVHTNPDDDNKQISTRLDVSLEASVLLKTDEADVSLKTDETDISFEMMIIELRSDLIPRRGTYYLDQHQTGVITTTSYAGAGSSVGRCQPKILNIRKHNYFGVFGGDMPSATCINCNFSDGEKTATVQITGGDDNLSNHPGASDATAAAEQPTSDGSNAEEQLVPAAGNALKSTHGLVA</sequence>
<dbReference type="Gramene" id="Bo1g098530.1">
    <property type="protein sequence ID" value="Bo1g098530.1"/>
    <property type="gene ID" value="Bo1g098530"/>
</dbReference>
<protein>
    <submittedName>
        <fullName evidence="2">Uncharacterized protein</fullName>
    </submittedName>
</protein>
<organism evidence="2 3">
    <name type="scientific">Brassica oleracea var. oleracea</name>
    <dbReference type="NCBI Taxonomy" id="109376"/>
    <lineage>
        <taxon>Eukaryota</taxon>
        <taxon>Viridiplantae</taxon>
        <taxon>Streptophyta</taxon>
        <taxon>Embryophyta</taxon>
        <taxon>Tracheophyta</taxon>
        <taxon>Spermatophyta</taxon>
        <taxon>Magnoliopsida</taxon>
        <taxon>eudicotyledons</taxon>
        <taxon>Gunneridae</taxon>
        <taxon>Pentapetalae</taxon>
        <taxon>rosids</taxon>
        <taxon>malvids</taxon>
        <taxon>Brassicales</taxon>
        <taxon>Brassicaceae</taxon>
        <taxon>Brassiceae</taxon>
        <taxon>Brassica</taxon>
    </lineage>
</organism>
<evidence type="ECO:0000313" key="2">
    <source>
        <dbReference type="EnsemblPlants" id="Bo1g098530.1"/>
    </source>
</evidence>
<accession>A0A0D3AAT8</accession>
<feature type="compositionally biased region" description="Polar residues" evidence="1">
    <location>
        <begin position="131"/>
        <end position="141"/>
    </location>
</feature>
<evidence type="ECO:0000256" key="1">
    <source>
        <dbReference type="SAM" id="MobiDB-lite"/>
    </source>
</evidence>
<name>A0A0D3AAT8_BRAOL</name>